<proteinExistence type="predicted"/>
<dbReference type="Proteomes" id="UP001252688">
    <property type="component" value="Unassembled WGS sequence"/>
</dbReference>
<dbReference type="CDD" id="cd00093">
    <property type="entry name" value="HTH_XRE"/>
    <property type="match status" value="1"/>
</dbReference>
<keyword evidence="3" id="KW-1185">Reference proteome</keyword>
<reference evidence="2 3" key="1">
    <citation type="submission" date="2023-05" db="EMBL/GenBank/DDBJ databases">
        <title>A Combination of Whole Genome Sequencing and Metagenomics Reveals Diversity of Listeria spp. in Soil Collected from the Nantahala National Forest.</title>
        <authorList>
            <person name="Wang J."/>
            <person name="Schamp C.N."/>
            <person name="Hudson L.K."/>
            <person name="Chaggar H.K."/>
            <person name="Bryan D.W."/>
            <person name="Radosevich M."/>
            <person name="Denes T.G."/>
        </authorList>
    </citation>
    <scope>NUCLEOTIDE SEQUENCE [LARGE SCALE GENOMIC DNA]</scope>
    <source>
        <strain evidence="2 3">UTK S2-0002</strain>
    </source>
</reference>
<dbReference type="SMART" id="SM00530">
    <property type="entry name" value="HTH_XRE"/>
    <property type="match status" value="1"/>
</dbReference>
<dbReference type="InterPro" id="IPR001387">
    <property type="entry name" value="Cro/C1-type_HTH"/>
</dbReference>
<evidence type="ECO:0000259" key="1">
    <source>
        <dbReference type="PROSITE" id="PS50943"/>
    </source>
</evidence>
<feature type="domain" description="HTH cro/C1-type" evidence="1">
    <location>
        <begin position="6"/>
        <end position="61"/>
    </location>
</feature>
<evidence type="ECO:0000313" key="3">
    <source>
        <dbReference type="Proteomes" id="UP001252688"/>
    </source>
</evidence>
<name>A0ABU2IIW5_9LIST</name>
<sequence length="215" mass="24921">MIRNRLSVLIAERNLKISRVAKDTGISRSTVTAIAQNDSKMIQIDTIDILCRYLEVAPEDFFEYSPINFDVSIYTNEFKIEDFLINYEITDFKFELFIDIEKGATKQTISLSGGLNKRCFFSIEENDALDLELIYDQIDEEIMFRDVIFESLSKPFKLQFIDRFESAIANEVKRKFAQSLVKMNNISEVDESTLLDKLTKKTLCIEYPPVFSPTL</sequence>
<protein>
    <submittedName>
        <fullName evidence="2">Helix-turn-helix transcriptional regulator</fullName>
    </submittedName>
</protein>
<evidence type="ECO:0000313" key="2">
    <source>
        <dbReference type="EMBL" id="MDT0112613.1"/>
    </source>
</evidence>
<accession>A0ABU2IIW5</accession>
<dbReference type="InterPro" id="IPR010982">
    <property type="entry name" value="Lambda_DNA-bd_dom_sf"/>
</dbReference>
<dbReference type="PROSITE" id="PS50943">
    <property type="entry name" value="HTH_CROC1"/>
    <property type="match status" value="1"/>
</dbReference>
<dbReference type="Gene3D" id="1.10.260.40">
    <property type="entry name" value="lambda repressor-like DNA-binding domains"/>
    <property type="match status" value="1"/>
</dbReference>
<comment type="caution">
    <text evidence="2">The sequence shown here is derived from an EMBL/GenBank/DDBJ whole genome shotgun (WGS) entry which is preliminary data.</text>
</comment>
<gene>
    <name evidence="2" type="ORF">QJV37_00555</name>
</gene>
<dbReference type="Pfam" id="PF13443">
    <property type="entry name" value="HTH_26"/>
    <property type="match status" value="1"/>
</dbReference>
<dbReference type="RefSeq" id="WP_185572243.1">
    <property type="nucleotide sequence ID" value="NZ_JASAZZ010000001.1"/>
</dbReference>
<dbReference type="EMBL" id="JASBAM010000001">
    <property type="protein sequence ID" value="MDT0112613.1"/>
    <property type="molecule type" value="Genomic_DNA"/>
</dbReference>
<organism evidence="2 3">
    <name type="scientific">Listeria cossartiae subsp. cayugensis</name>
    <dbReference type="NCBI Taxonomy" id="2713505"/>
    <lineage>
        <taxon>Bacteria</taxon>
        <taxon>Bacillati</taxon>
        <taxon>Bacillota</taxon>
        <taxon>Bacilli</taxon>
        <taxon>Bacillales</taxon>
        <taxon>Listeriaceae</taxon>
        <taxon>Listeria</taxon>
        <taxon>Listeria cossartiae</taxon>
    </lineage>
</organism>
<dbReference type="SUPFAM" id="SSF47413">
    <property type="entry name" value="lambda repressor-like DNA-binding domains"/>
    <property type="match status" value="1"/>
</dbReference>